<dbReference type="EMBL" id="BNAO01000001">
    <property type="protein sequence ID" value="GHG58745.1"/>
    <property type="molecule type" value="Genomic_DNA"/>
</dbReference>
<reference evidence="3" key="1">
    <citation type="journal article" date="2019" name="Int. J. Syst. Evol. Microbiol.">
        <title>The Global Catalogue of Microorganisms (GCM) 10K type strain sequencing project: providing services to taxonomists for standard genome sequencing and annotation.</title>
        <authorList>
            <consortium name="The Broad Institute Genomics Platform"/>
            <consortium name="The Broad Institute Genome Sequencing Center for Infectious Disease"/>
            <person name="Wu L."/>
            <person name="Ma J."/>
        </authorList>
    </citation>
    <scope>NUCLEOTIDE SEQUENCE [LARGE SCALE GENOMIC DNA]</scope>
    <source>
        <strain evidence="3">CGMCC 1.7003</strain>
    </source>
</reference>
<sequence length="66" mass="7468">MHLVKNHIISAVLFFCFASLMLGYELGMGIAQGWRFNGLLIIATCCFLYGCRLLETGFKQTALRHQ</sequence>
<feature type="transmembrane region" description="Helical" evidence="1">
    <location>
        <begin position="36"/>
        <end position="54"/>
    </location>
</feature>
<gene>
    <name evidence="2" type="ORF">GCM10010919_00690</name>
</gene>
<organism evidence="2 3">
    <name type="scientific">Alishewanella longhuensis</name>
    <dbReference type="NCBI Taxonomy" id="1091037"/>
    <lineage>
        <taxon>Bacteria</taxon>
        <taxon>Pseudomonadati</taxon>
        <taxon>Pseudomonadota</taxon>
        <taxon>Gammaproteobacteria</taxon>
        <taxon>Alteromonadales</taxon>
        <taxon>Alteromonadaceae</taxon>
        <taxon>Alishewanella</taxon>
    </lineage>
</organism>
<dbReference type="RefSeq" id="WP_189429140.1">
    <property type="nucleotide sequence ID" value="NZ_BNAO01000001.1"/>
</dbReference>
<keyword evidence="3" id="KW-1185">Reference proteome</keyword>
<proteinExistence type="predicted"/>
<evidence type="ECO:0000313" key="3">
    <source>
        <dbReference type="Proteomes" id="UP000659697"/>
    </source>
</evidence>
<keyword evidence="1" id="KW-0812">Transmembrane</keyword>
<evidence type="ECO:0000256" key="1">
    <source>
        <dbReference type="SAM" id="Phobius"/>
    </source>
</evidence>
<name>A0ABQ3KT32_9ALTE</name>
<accession>A0ABQ3KT32</accession>
<protein>
    <submittedName>
        <fullName evidence="2">Uncharacterized protein</fullName>
    </submittedName>
</protein>
<evidence type="ECO:0000313" key="2">
    <source>
        <dbReference type="EMBL" id="GHG58745.1"/>
    </source>
</evidence>
<feature type="transmembrane region" description="Helical" evidence="1">
    <location>
        <begin position="7"/>
        <end position="24"/>
    </location>
</feature>
<dbReference type="Proteomes" id="UP000659697">
    <property type="component" value="Unassembled WGS sequence"/>
</dbReference>
<keyword evidence="1" id="KW-1133">Transmembrane helix</keyword>
<keyword evidence="1" id="KW-0472">Membrane</keyword>
<comment type="caution">
    <text evidence="2">The sequence shown here is derived from an EMBL/GenBank/DDBJ whole genome shotgun (WGS) entry which is preliminary data.</text>
</comment>